<protein>
    <submittedName>
        <fullName evidence="1">Uncharacterized protein</fullName>
    </submittedName>
</protein>
<proteinExistence type="predicted"/>
<accession>A0A4Z2IWH2</accession>
<name>A0A4Z2IWH2_9TELE</name>
<keyword evidence="2" id="KW-1185">Reference proteome</keyword>
<dbReference type="EMBL" id="SRLO01000043">
    <property type="protein sequence ID" value="TNN81904.1"/>
    <property type="molecule type" value="Genomic_DNA"/>
</dbReference>
<organism evidence="1 2">
    <name type="scientific">Liparis tanakae</name>
    <name type="common">Tanaka's snailfish</name>
    <dbReference type="NCBI Taxonomy" id="230148"/>
    <lineage>
        <taxon>Eukaryota</taxon>
        <taxon>Metazoa</taxon>
        <taxon>Chordata</taxon>
        <taxon>Craniata</taxon>
        <taxon>Vertebrata</taxon>
        <taxon>Euteleostomi</taxon>
        <taxon>Actinopterygii</taxon>
        <taxon>Neopterygii</taxon>
        <taxon>Teleostei</taxon>
        <taxon>Neoteleostei</taxon>
        <taxon>Acanthomorphata</taxon>
        <taxon>Eupercaria</taxon>
        <taxon>Perciformes</taxon>
        <taxon>Cottioidei</taxon>
        <taxon>Cottales</taxon>
        <taxon>Liparidae</taxon>
        <taxon>Liparis</taxon>
    </lineage>
</organism>
<gene>
    <name evidence="1" type="ORF">EYF80_007812</name>
</gene>
<sequence>MIPKLKQLMWRELNPEKQQQRTVNKPDMQDWPVALRHRATNSDARGQFSTLWVCLRVQRLQLVRSH</sequence>
<dbReference type="Proteomes" id="UP000314294">
    <property type="component" value="Unassembled WGS sequence"/>
</dbReference>
<dbReference type="AlphaFoldDB" id="A0A4Z2IWH2"/>
<reference evidence="1 2" key="1">
    <citation type="submission" date="2019-03" db="EMBL/GenBank/DDBJ databases">
        <title>First draft genome of Liparis tanakae, snailfish: a comprehensive survey of snailfish specific genes.</title>
        <authorList>
            <person name="Kim W."/>
            <person name="Song I."/>
            <person name="Jeong J.-H."/>
            <person name="Kim D."/>
            <person name="Kim S."/>
            <person name="Ryu S."/>
            <person name="Song J.Y."/>
            <person name="Lee S.K."/>
        </authorList>
    </citation>
    <scope>NUCLEOTIDE SEQUENCE [LARGE SCALE GENOMIC DNA]</scope>
    <source>
        <tissue evidence="1">Muscle</tissue>
    </source>
</reference>
<evidence type="ECO:0000313" key="2">
    <source>
        <dbReference type="Proteomes" id="UP000314294"/>
    </source>
</evidence>
<comment type="caution">
    <text evidence="1">The sequence shown here is derived from an EMBL/GenBank/DDBJ whole genome shotgun (WGS) entry which is preliminary data.</text>
</comment>
<evidence type="ECO:0000313" key="1">
    <source>
        <dbReference type="EMBL" id="TNN81904.1"/>
    </source>
</evidence>